<comment type="subcellular location">
    <subcellularLocation>
        <location evidence="1">Cell outer membrane</location>
    </subcellularLocation>
</comment>
<dbReference type="Pfam" id="PF07715">
    <property type="entry name" value="Plug"/>
    <property type="match status" value="1"/>
</dbReference>
<gene>
    <name evidence="7" type="ORF">H8S47_07660</name>
</gene>
<protein>
    <submittedName>
        <fullName evidence="7">TonB-dependent receptor</fullName>
    </submittedName>
</protein>
<dbReference type="InterPro" id="IPR037066">
    <property type="entry name" value="Plug_dom_sf"/>
</dbReference>
<evidence type="ECO:0000313" key="7">
    <source>
        <dbReference type="EMBL" id="MBC3941560.1"/>
    </source>
</evidence>
<dbReference type="InterPro" id="IPR010104">
    <property type="entry name" value="TonB_rcpt_bac"/>
</dbReference>
<evidence type="ECO:0000256" key="4">
    <source>
        <dbReference type="SAM" id="MobiDB-lite"/>
    </source>
</evidence>
<feature type="signal peptide" evidence="5">
    <location>
        <begin position="1"/>
        <end position="40"/>
    </location>
</feature>
<dbReference type="PANTHER" id="PTHR40980">
    <property type="entry name" value="PLUG DOMAIN-CONTAINING PROTEIN"/>
    <property type="match status" value="1"/>
</dbReference>
<evidence type="ECO:0000256" key="2">
    <source>
        <dbReference type="ARBA" id="ARBA00023136"/>
    </source>
</evidence>
<feature type="chain" id="PRO_5045557403" evidence="5">
    <location>
        <begin position="41"/>
        <end position="989"/>
    </location>
</feature>
<dbReference type="InterPro" id="IPR036942">
    <property type="entry name" value="Beta-barrel_TonB_sf"/>
</dbReference>
<organism evidence="7 8">
    <name type="scientific">Sphingomonas albertensis</name>
    <dbReference type="NCBI Taxonomy" id="2762591"/>
    <lineage>
        <taxon>Bacteria</taxon>
        <taxon>Pseudomonadati</taxon>
        <taxon>Pseudomonadota</taxon>
        <taxon>Alphaproteobacteria</taxon>
        <taxon>Sphingomonadales</taxon>
        <taxon>Sphingomonadaceae</taxon>
        <taxon>Sphingomonas</taxon>
    </lineage>
</organism>
<evidence type="ECO:0000313" key="8">
    <source>
        <dbReference type="Proteomes" id="UP000597613"/>
    </source>
</evidence>
<dbReference type="PANTHER" id="PTHR40980:SF3">
    <property type="entry name" value="TONB-DEPENDENT RECEPTOR-LIKE BETA-BARREL DOMAIN-CONTAINING PROTEIN"/>
    <property type="match status" value="1"/>
</dbReference>
<dbReference type="Gene3D" id="2.170.130.10">
    <property type="entry name" value="TonB-dependent receptor, plug domain"/>
    <property type="match status" value="1"/>
</dbReference>
<accession>A0ABR7AM66</accession>
<sequence length="989" mass="105500">MSNFAPCRARATNGVSAHSRLALRVSATALAAALILPGHAAFAQVAPGVPNANSTAPAQVDAVTTAAEPTPQPADAVPTAPQDAAAATPADDGGDDIVVTGIRAGLESSAKIKRQSVLIVDSISAEDVGKLPDVSIADSLARLPGVTAQRLEGRDQRLSIRGLGPDFSTTLLNGREQVTTGDNRGVEFDQYPSEFFKNVNVYKSADASLIAAGIAGTVDLRMLRPLDQPNRIVAISARGQMNGIDKLNPDGTRYGYRASATYVDKFADDTLGIAIGVSATQTPSQNERYNAWGYSGTGTAADPFLVNGAKPYVQSNELKRYGGVATIEWQPSDSFHSTFDALYSHFEETQILRGIEFPLAGQLASAGTVGGTTVSGVTSSDGFVTDATFGNVFGVQRNDYNQRKADNYSFGWNNDLKLTDTIHLNVDASWSHADRTDFLLETNTGTGFAKSGAADTVTVKQNGNGTYTFSPTLDYTDTNVFKLTDPQGWGNNGTQQVVQTGFLNRPSFKDDLKSLRASLNGEFSDSVVKGWEAGGNYSQRKKTSAYTSYFLCPPGGGLGCTVSSGSPLSSDVPSEAQLGTNVALDYLGIPQMLTLDPLYLYNNTLQSAFDGRPSALVRDNVVLEKVWTGYAKVTLDGLVGDKPLKGSIGAQVVHSDQSSTGQIASVVGGAVTIAPVKESVKYTNFLPSATMSVELIPLGFVKVGASQTMVRPRLDQERVTQDVAINLTNIGQTPAGLFPVFTSTGGNVNLKPYQSTNIDLSFEKYFSGGGYVALSSYFKHLTDFVDPNNSLPYDFSALLPSLTAAQQAQVIAAGQTIGNVSLPDNTGRGEVLGVEATLSLPFKAITSALDGFGMFASGNYTQSTIKYGSNPTEAITLPGLSKWTGSGTIYFEKWGFQARANYRYRSSFLAEVAGLSANPTYRTAKAEAILDAQIGYEFQSGPLRNFAILAQAKNLTDRPFVTYQNDDPRQVIDYQRYGRDYYVGITYKF</sequence>
<feature type="domain" description="TonB-dependent receptor plug" evidence="6">
    <location>
        <begin position="116"/>
        <end position="216"/>
    </location>
</feature>
<evidence type="ECO:0000259" key="6">
    <source>
        <dbReference type="Pfam" id="PF07715"/>
    </source>
</evidence>
<dbReference type="Gene3D" id="2.40.170.20">
    <property type="entry name" value="TonB-dependent receptor, beta-barrel domain"/>
    <property type="match status" value="1"/>
</dbReference>
<evidence type="ECO:0000256" key="5">
    <source>
        <dbReference type="SAM" id="SignalP"/>
    </source>
</evidence>
<reference evidence="7 8" key="1">
    <citation type="submission" date="2020-08" db="EMBL/GenBank/DDBJ databases">
        <title>Putative novel bacterial strains isolated from necrotic wheat leaf tissues caused by Xanthomonas translucens.</title>
        <authorList>
            <person name="Tambong J.T."/>
        </authorList>
    </citation>
    <scope>NUCLEOTIDE SEQUENCE [LARGE SCALE GENOMIC DNA]</scope>
    <source>
        <strain evidence="8">DOAB 1063</strain>
    </source>
</reference>
<keyword evidence="2" id="KW-0472">Membrane</keyword>
<dbReference type="RefSeq" id="WP_187503309.1">
    <property type="nucleotide sequence ID" value="NZ_CP162536.1"/>
</dbReference>
<evidence type="ECO:0000256" key="1">
    <source>
        <dbReference type="ARBA" id="ARBA00004442"/>
    </source>
</evidence>
<name>A0ABR7AM66_9SPHN</name>
<proteinExistence type="predicted"/>
<keyword evidence="7" id="KW-0675">Receptor</keyword>
<dbReference type="Proteomes" id="UP000597613">
    <property type="component" value="Unassembled WGS sequence"/>
</dbReference>
<keyword evidence="8" id="KW-1185">Reference proteome</keyword>
<dbReference type="EMBL" id="JACONT010000012">
    <property type="protein sequence ID" value="MBC3941560.1"/>
    <property type="molecule type" value="Genomic_DNA"/>
</dbReference>
<keyword evidence="3" id="KW-0998">Cell outer membrane</keyword>
<keyword evidence="5" id="KW-0732">Signal</keyword>
<dbReference type="SUPFAM" id="SSF56935">
    <property type="entry name" value="Porins"/>
    <property type="match status" value="1"/>
</dbReference>
<feature type="compositionally biased region" description="Low complexity" evidence="4">
    <location>
        <begin position="73"/>
        <end position="91"/>
    </location>
</feature>
<dbReference type="CDD" id="cd01347">
    <property type="entry name" value="ligand_gated_channel"/>
    <property type="match status" value="1"/>
</dbReference>
<dbReference type="InterPro" id="IPR012910">
    <property type="entry name" value="Plug_dom"/>
</dbReference>
<comment type="caution">
    <text evidence="7">The sequence shown here is derived from an EMBL/GenBank/DDBJ whole genome shotgun (WGS) entry which is preliminary data.</text>
</comment>
<evidence type="ECO:0000256" key="3">
    <source>
        <dbReference type="ARBA" id="ARBA00023237"/>
    </source>
</evidence>
<feature type="region of interest" description="Disordered" evidence="4">
    <location>
        <begin position="55"/>
        <end position="94"/>
    </location>
</feature>
<dbReference type="NCBIfam" id="TIGR01782">
    <property type="entry name" value="TonB-Xanth-Caul"/>
    <property type="match status" value="1"/>
</dbReference>